<dbReference type="Proteomes" id="UP000238137">
    <property type="component" value="Unassembled WGS sequence"/>
</dbReference>
<dbReference type="RefSeq" id="WP_106691691.1">
    <property type="nucleotide sequence ID" value="NZ_PXNQ02000007.1"/>
</dbReference>
<protein>
    <submittedName>
        <fullName evidence="2">Uncharacterized protein</fullName>
    </submittedName>
</protein>
<keyword evidence="1" id="KW-0812">Transmembrane</keyword>
<comment type="caution">
    <text evidence="2">The sequence shown here is derived from an EMBL/GenBank/DDBJ whole genome shotgun (WGS) entry which is preliminary data.</text>
</comment>
<accession>A0A3R7P472</accession>
<keyword evidence="1" id="KW-1133">Transmembrane helix</keyword>
<organism evidence="2 3">
    <name type="scientific">Paracoccus methylarcula</name>
    <dbReference type="NCBI Taxonomy" id="72022"/>
    <lineage>
        <taxon>Bacteria</taxon>
        <taxon>Pseudomonadati</taxon>
        <taxon>Pseudomonadota</taxon>
        <taxon>Alphaproteobacteria</taxon>
        <taxon>Rhodobacterales</taxon>
        <taxon>Paracoccaceae</taxon>
        <taxon>Paracoccus</taxon>
    </lineage>
</organism>
<keyword evidence="1" id="KW-0472">Membrane</keyword>
<dbReference type="EMBL" id="PXNQ02000007">
    <property type="protein sequence ID" value="RNF34185.1"/>
    <property type="molecule type" value="Genomic_DNA"/>
</dbReference>
<feature type="transmembrane region" description="Helical" evidence="1">
    <location>
        <begin position="26"/>
        <end position="44"/>
    </location>
</feature>
<dbReference type="AlphaFoldDB" id="A0A3R7P472"/>
<dbReference type="OrthoDB" id="8479873at2"/>
<gene>
    <name evidence="2" type="ORF">A7A09_012325</name>
</gene>
<evidence type="ECO:0000313" key="3">
    <source>
        <dbReference type="Proteomes" id="UP000238137"/>
    </source>
</evidence>
<name>A0A3R7P472_9RHOB</name>
<proteinExistence type="predicted"/>
<evidence type="ECO:0000256" key="1">
    <source>
        <dbReference type="SAM" id="Phobius"/>
    </source>
</evidence>
<keyword evidence="3" id="KW-1185">Reference proteome</keyword>
<sequence length="98" mass="10896">MADELKFWIVILGAAVVKLLITKTQTLFQAVTSMAAAVFMAWVFTDPVLNWLSWPAENYRNAVAAVLALLGDTLIRRLLEISKSPTAFADLLKLFRGK</sequence>
<reference evidence="2" key="1">
    <citation type="submission" date="2018-05" db="EMBL/GenBank/DDBJ databases">
        <title>Reclassification of Methylarcula marina and Methylarcula terricola as Paracoccus methylarcula sp.nov., comb.nov. and Paracoccus terricola comb.nov.</title>
        <authorList>
            <person name="Shmareva M.N."/>
            <person name="Doronina N.V."/>
            <person name="Vasilenko O.V."/>
            <person name="Tarlachkov S.V."/>
            <person name="Trotsenko Y.A."/>
        </authorList>
    </citation>
    <scope>NUCLEOTIDE SEQUENCE [LARGE SCALE GENOMIC DNA]</scope>
    <source>
        <strain evidence="2">VKM B-2159</strain>
    </source>
</reference>
<feature type="transmembrane region" description="Helical" evidence="1">
    <location>
        <begin position="6"/>
        <end position="21"/>
    </location>
</feature>
<evidence type="ECO:0000313" key="2">
    <source>
        <dbReference type="EMBL" id="RNF34185.1"/>
    </source>
</evidence>